<dbReference type="PROSITE" id="PS51721">
    <property type="entry name" value="G_CP"/>
    <property type="match status" value="1"/>
</dbReference>
<dbReference type="InterPro" id="IPR048422">
    <property type="entry name" value="NOA1/YqeH-like_C"/>
</dbReference>
<dbReference type="PANTHER" id="PTHR46434">
    <property type="entry name" value="GENETIC INTERACTOR OF PROHIBITINS 3, MITOCHONDRIAL"/>
    <property type="match status" value="1"/>
</dbReference>
<dbReference type="InterPro" id="IPR027417">
    <property type="entry name" value="P-loop_NTPase"/>
</dbReference>
<dbReference type="GO" id="GO:0005525">
    <property type="term" value="F:GTP binding"/>
    <property type="evidence" value="ECO:0007669"/>
    <property type="project" value="InterPro"/>
</dbReference>
<dbReference type="PANTHER" id="PTHR46434:SF1">
    <property type="entry name" value="GENETIC INTERACTOR OF PROHIBITINS 3, MITOCHONDRIAL"/>
    <property type="match status" value="1"/>
</dbReference>
<dbReference type="InterPro" id="IPR019988">
    <property type="entry name" value="GTP-bd_ribosome_bgen_YqeH"/>
</dbReference>
<dbReference type="NCBIfam" id="TIGR03597">
    <property type="entry name" value="GTPase_YqeH"/>
    <property type="match status" value="1"/>
</dbReference>
<dbReference type="EMBL" id="FOGF01000005">
    <property type="protein sequence ID" value="SEQ72750.1"/>
    <property type="molecule type" value="Genomic_DNA"/>
</dbReference>
<protein>
    <recommendedName>
        <fullName evidence="1">CP-type G domain-containing protein</fullName>
    </recommendedName>
</protein>
<dbReference type="AlphaFoldDB" id="A0A1H9IDT5"/>
<dbReference type="Proteomes" id="UP000198556">
    <property type="component" value="Unassembled WGS sequence"/>
</dbReference>
<gene>
    <name evidence="2" type="ORF">SAMN05421767_10556</name>
</gene>
<dbReference type="InterPro" id="IPR030378">
    <property type="entry name" value="G_CP_dom"/>
</dbReference>
<name>A0A1H9IDT5_9LACT</name>
<keyword evidence="3" id="KW-1185">Reference proteome</keyword>
<dbReference type="SUPFAM" id="SSF52540">
    <property type="entry name" value="P-loop containing nucleoside triphosphate hydrolases"/>
    <property type="match status" value="1"/>
</dbReference>
<accession>A0A1H9IDT5</accession>
<dbReference type="Pfam" id="PF21516">
    <property type="entry name" value="YqeH-like_C"/>
    <property type="match status" value="1"/>
</dbReference>
<dbReference type="STRING" id="137733.SAMN05421767_10556"/>
<evidence type="ECO:0000259" key="1">
    <source>
        <dbReference type="PROSITE" id="PS51721"/>
    </source>
</evidence>
<feature type="domain" description="CP-type G" evidence="1">
    <location>
        <begin position="75"/>
        <end position="238"/>
    </location>
</feature>
<proteinExistence type="predicted"/>
<dbReference type="RefSeq" id="WP_177159494.1">
    <property type="nucleotide sequence ID" value="NZ_FOGF01000005.1"/>
</dbReference>
<evidence type="ECO:0000313" key="3">
    <source>
        <dbReference type="Proteomes" id="UP000198556"/>
    </source>
</evidence>
<dbReference type="Gene3D" id="3.40.50.300">
    <property type="entry name" value="P-loop containing nucleotide triphosphate hydrolases"/>
    <property type="match status" value="1"/>
</dbReference>
<evidence type="ECO:0000313" key="2">
    <source>
        <dbReference type="EMBL" id="SEQ72750.1"/>
    </source>
</evidence>
<sequence length="380" mass="42739">MTEGMNNEQVHEHQYACIGCGVDIQTEEPKEIGYTPKKALQKSLDNNEDVYCQRCFKLRHYNELHPASLTDDDFLRMLSGIADKDALVVFVIDVFDLYGSMISGLKRFVGDNPVLFVANKVDLYPKVVNRNKIKNWIENQAKEYGIKPVGTILTSGNKRVNIDQLLNAINKHRKGKDAYVVGVTNVGKSTLINKLIQSIGGDKEVITTSQFPGTTLGQIHIPFDEHSSLIDTPGIIHRQQIAHYLSDKDVNAVLPQKELQPKTFQLNAEQTIFIGGVARVDYVEGEKNSLTFYTPQKIDLHRTKREKATEFYAKHKGGILTPPSKESAADYPELVKTRFTVKRKSDIVIAGLGWVTVHKPGVVEVWRPKQVNVMIRDSVI</sequence>
<reference evidence="2 3" key="1">
    <citation type="submission" date="2016-10" db="EMBL/GenBank/DDBJ databases">
        <authorList>
            <person name="de Groot N.N."/>
        </authorList>
    </citation>
    <scope>NUCLEOTIDE SEQUENCE [LARGE SCALE GENOMIC DNA]</scope>
    <source>
        <strain evidence="2 3">DSM 15827</strain>
    </source>
</reference>
<dbReference type="InterPro" id="IPR050896">
    <property type="entry name" value="Mito_lipid_metab_GTPase"/>
</dbReference>
<dbReference type="InterPro" id="IPR006073">
    <property type="entry name" value="GTP-bd"/>
</dbReference>
<dbReference type="CDD" id="cd01855">
    <property type="entry name" value="YqeH"/>
    <property type="match status" value="1"/>
</dbReference>
<organism evidence="2 3">
    <name type="scientific">Granulicatella balaenopterae</name>
    <dbReference type="NCBI Taxonomy" id="137733"/>
    <lineage>
        <taxon>Bacteria</taxon>
        <taxon>Bacillati</taxon>
        <taxon>Bacillota</taxon>
        <taxon>Bacilli</taxon>
        <taxon>Lactobacillales</taxon>
        <taxon>Carnobacteriaceae</taxon>
        <taxon>Granulicatella</taxon>
    </lineage>
</organism>
<dbReference type="Pfam" id="PF01926">
    <property type="entry name" value="MMR_HSR1"/>
    <property type="match status" value="1"/>
</dbReference>